<dbReference type="EMBL" id="JRPD02000045">
    <property type="protein sequence ID" value="TLD98029.1"/>
    <property type="molecule type" value="Genomic_DNA"/>
</dbReference>
<dbReference type="EMBL" id="UGJE01000002">
    <property type="protein sequence ID" value="STQ87108.1"/>
    <property type="molecule type" value="Genomic_DNA"/>
</dbReference>
<reference evidence="3 6" key="2">
    <citation type="submission" date="2018-06" db="EMBL/GenBank/DDBJ databases">
        <authorList>
            <consortium name="Pathogen Informatics"/>
            <person name="Doyle S."/>
        </authorList>
    </citation>
    <scope>NUCLEOTIDE SEQUENCE [LARGE SCALE GENOMIC DNA]</scope>
    <source>
        <strain evidence="3 6">NCTC12714</strain>
    </source>
</reference>
<dbReference type="OrthoDB" id="9808398at2"/>
<dbReference type="Proteomes" id="UP000029922">
    <property type="component" value="Unassembled WGS sequence"/>
</dbReference>
<reference evidence="4 5" key="1">
    <citation type="journal article" date="2014" name="Genome Announc.">
        <title>Draft genome sequences of eight enterohepatic helicobacter species isolated from both laboratory and wild rodents.</title>
        <authorList>
            <person name="Sheh A."/>
            <person name="Shen Z."/>
            <person name="Fox J.G."/>
        </authorList>
    </citation>
    <scope>NUCLEOTIDE SEQUENCE [LARGE SCALE GENOMIC DNA]</scope>
    <source>
        <strain evidence="4 5">ST1</strain>
    </source>
</reference>
<evidence type="ECO:0000313" key="5">
    <source>
        <dbReference type="Proteomes" id="UP000029922"/>
    </source>
</evidence>
<protein>
    <submittedName>
        <fullName evidence="3">2-hydroxy-6-oxohepta-2,4-dienoate hydrolase</fullName>
    </submittedName>
    <submittedName>
        <fullName evidence="4">Alpha/beta hydrolase</fullName>
    </submittedName>
</protein>
<evidence type="ECO:0000259" key="2">
    <source>
        <dbReference type="Pfam" id="PF12697"/>
    </source>
</evidence>
<dbReference type="PANTHER" id="PTHR43798">
    <property type="entry name" value="MONOACYLGLYCEROL LIPASE"/>
    <property type="match status" value="1"/>
</dbReference>
<evidence type="ECO:0000313" key="6">
    <source>
        <dbReference type="Proteomes" id="UP000255139"/>
    </source>
</evidence>
<feature type="domain" description="AB hydrolase-1" evidence="2">
    <location>
        <begin position="29"/>
        <end position="229"/>
    </location>
</feature>
<dbReference type="STRING" id="216.LS73_10395"/>
<evidence type="ECO:0000313" key="4">
    <source>
        <dbReference type="EMBL" id="TLD98029.1"/>
    </source>
</evidence>
<sequence length="240" mass="27192">MAQKNIQYEDCTLRIAYSIIDNQANKNMLFLHGWGSNKEIMRTAFSKYFKNFNHIYVDLPHFGGSEALVFLDTYGYAKVINEFLNHISINGVAGCDVVVGHSFGGKVALLLQKEIILLSSAGILLPKSLKIKLKILFAKLAKILGIRASFLRADDAKGLSPIAYEIFKCVVGEDFYEEYANFYKKATIFWGKDDKATPLKSFQIICSIMPSAKSYVLDGDHYFFLQQAREIDRLYRLPSN</sequence>
<evidence type="ECO:0000256" key="1">
    <source>
        <dbReference type="ARBA" id="ARBA00022801"/>
    </source>
</evidence>
<keyword evidence="6" id="KW-1185">Reference proteome</keyword>
<dbReference type="Proteomes" id="UP000255139">
    <property type="component" value="Unassembled WGS sequence"/>
</dbReference>
<dbReference type="Pfam" id="PF12697">
    <property type="entry name" value="Abhydrolase_6"/>
    <property type="match status" value="1"/>
</dbReference>
<accession>A0A099TUU0</accession>
<organism evidence="3 6">
    <name type="scientific">Helicobacter muridarum</name>
    <dbReference type="NCBI Taxonomy" id="216"/>
    <lineage>
        <taxon>Bacteria</taxon>
        <taxon>Pseudomonadati</taxon>
        <taxon>Campylobacterota</taxon>
        <taxon>Epsilonproteobacteria</taxon>
        <taxon>Campylobacterales</taxon>
        <taxon>Helicobacteraceae</taxon>
        <taxon>Helicobacter</taxon>
    </lineage>
</organism>
<evidence type="ECO:0000313" key="3">
    <source>
        <dbReference type="EMBL" id="STQ87108.1"/>
    </source>
</evidence>
<dbReference type="GO" id="GO:0016020">
    <property type="term" value="C:membrane"/>
    <property type="evidence" value="ECO:0007669"/>
    <property type="project" value="TreeGrafter"/>
</dbReference>
<name>A0A099TUU0_9HELI</name>
<dbReference type="InterPro" id="IPR000073">
    <property type="entry name" value="AB_hydrolase_1"/>
</dbReference>
<dbReference type="SUPFAM" id="SSF53474">
    <property type="entry name" value="alpha/beta-Hydrolases"/>
    <property type="match status" value="1"/>
</dbReference>
<dbReference type="RefSeq" id="WP_034559774.1">
    <property type="nucleotide sequence ID" value="NZ_FZML01000013.1"/>
</dbReference>
<dbReference type="InterPro" id="IPR029058">
    <property type="entry name" value="AB_hydrolase_fold"/>
</dbReference>
<dbReference type="InterPro" id="IPR050266">
    <property type="entry name" value="AB_hydrolase_sf"/>
</dbReference>
<dbReference type="PANTHER" id="PTHR43798:SF31">
    <property type="entry name" value="AB HYDROLASE SUPERFAMILY PROTEIN YCLE"/>
    <property type="match status" value="1"/>
</dbReference>
<proteinExistence type="predicted"/>
<dbReference type="AlphaFoldDB" id="A0A099TUU0"/>
<dbReference type="GO" id="GO:0016787">
    <property type="term" value="F:hydrolase activity"/>
    <property type="evidence" value="ECO:0007669"/>
    <property type="project" value="UniProtKB-KW"/>
</dbReference>
<gene>
    <name evidence="4" type="ORF">LS73_009495</name>
    <name evidence="3" type="ORF">NCTC12714_01930</name>
</gene>
<keyword evidence="1 3" id="KW-0378">Hydrolase</keyword>
<dbReference type="Gene3D" id="3.40.50.1820">
    <property type="entry name" value="alpha/beta hydrolase"/>
    <property type="match status" value="1"/>
</dbReference>